<reference evidence="1 2" key="1">
    <citation type="submission" date="2020-11" db="EMBL/GenBank/DDBJ databases">
        <authorList>
            <person name="Wallbank WR R."/>
            <person name="Pardo Diaz C."/>
            <person name="Kozak K."/>
            <person name="Martin S."/>
            <person name="Jiggins C."/>
            <person name="Moest M."/>
            <person name="Warren A I."/>
            <person name="Generalovic N T."/>
            <person name="Byers J.R.P. K."/>
            <person name="Montejo-Kovacevich G."/>
            <person name="Yen C E."/>
        </authorList>
    </citation>
    <scope>NUCLEOTIDE SEQUENCE [LARGE SCALE GENOMIC DNA]</scope>
</reference>
<evidence type="ECO:0000313" key="2">
    <source>
        <dbReference type="Proteomes" id="UP000594454"/>
    </source>
</evidence>
<dbReference type="EMBL" id="LR899015">
    <property type="protein sequence ID" value="CAD7094010.1"/>
    <property type="molecule type" value="Genomic_DNA"/>
</dbReference>
<dbReference type="AlphaFoldDB" id="A0A7R8V6V0"/>
<evidence type="ECO:0000313" key="1">
    <source>
        <dbReference type="EMBL" id="CAD7094010.1"/>
    </source>
</evidence>
<sequence length="68" mass="7410">MAAVIAQWKHQDTTTQLFHSAFSAAASTVAPACKPTPSLLLLILALFQHSIILSEKKIDLLAVNFCWS</sequence>
<protein>
    <submittedName>
        <fullName evidence="1">Uncharacterized protein</fullName>
    </submittedName>
</protein>
<proteinExistence type="predicted"/>
<keyword evidence="2" id="KW-1185">Reference proteome</keyword>
<gene>
    <name evidence="1" type="ORF">HERILL_LOCUS16252</name>
</gene>
<accession>A0A7R8V6V0</accession>
<organism evidence="1 2">
    <name type="scientific">Hermetia illucens</name>
    <name type="common">Black soldier fly</name>
    <dbReference type="NCBI Taxonomy" id="343691"/>
    <lineage>
        <taxon>Eukaryota</taxon>
        <taxon>Metazoa</taxon>
        <taxon>Ecdysozoa</taxon>
        <taxon>Arthropoda</taxon>
        <taxon>Hexapoda</taxon>
        <taxon>Insecta</taxon>
        <taxon>Pterygota</taxon>
        <taxon>Neoptera</taxon>
        <taxon>Endopterygota</taxon>
        <taxon>Diptera</taxon>
        <taxon>Brachycera</taxon>
        <taxon>Stratiomyomorpha</taxon>
        <taxon>Stratiomyidae</taxon>
        <taxon>Hermetiinae</taxon>
        <taxon>Hermetia</taxon>
    </lineage>
</organism>
<name>A0A7R8V6V0_HERIL</name>
<dbReference type="Proteomes" id="UP000594454">
    <property type="component" value="Chromosome 7"/>
</dbReference>
<dbReference type="InParanoid" id="A0A7R8V6V0"/>